<name>A0A3D0W939_9SPHN</name>
<dbReference type="InterPro" id="IPR007420">
    <property type="entry name" value="DUF465"/>
</dbReference>
<organism evidence="1 2">
    <name type="scientific">Sphingomonas bacterium</name>
    <dbReference type="NCBI Taxonomy" id="1895847"/>
    <lineage>
        <taxon>Bacteria</taxon>
        <taxon>Pseudomonadati</taxon>
        <taxon>Pseudomonadota</taxon>
        <taxon>Alphaproteobacteria</taxon>
        <taxon>Sphingomonadales</taxon>
        <taxon>Sphingomonadaceae</taxon>
        <taxon>Sphingomonas</taxon>
    </lineage>
</organism>
<evidence type="ECO:0000313" key="2">
    <source>
        <dbReference type="Proteomes" id="UP000262699"/>
    </source>
</evidence>
<reference evidence="1 2" key="1">
    <citation type="journal article" date="2018" name="Nat. Biotechnol.">
        <title>A standardized bacterial taxonomy based on genome phylogeny substantially revises the tree of life.</title>
        <authorList>
            <person name="Parks D.H."/>
            <person name="Chuvochina M."/>
            <person name="Waite D.W."/>
            <person name="Rinke C."/>
            <person name="Skarshewski A."/>
            <person name="Chaumeil P.A."/>
            <person name="Hugenholtz P."/>
        </authorList>
    </citation>
    <scope>NUCLEOTIDE SEQUENCE [LARGE SCALE GENOMIC DNA]</scope>
    <source>
        <strain evidence="1">UBA9015</strain>
    </source>
</reference>
<protein>
    <recommendedName>
        <fullName evidence="3">DUF465 domain-containing protein</fullName>
    </recommendedName>
</protein>
<gene>
    <name evidence="1" type="ORF">DEP91_03020</name>
</gene>
<sequence>MSAHRFRLSMIHQRLEAEIDREASRRRPDEWRLLRLKKVKLAIKDQLQRREPSADRPLIAHLVA</sequence>
<accession>A0A3D0W939</accession>
<dbReference type="AlphaFoldDB" id="A0A3D0W939"/>
<dbReference type="EMBL" id="DOYJ01000092">
    <property type="protein sequence ID" value="HCB75132.1"/>
    <property type="molecule type" value="Genomic_DNA"/>
</dbReference>
<evidence type="ECO:0008006" key="3">
    <source>
        <dbReference type="Google" id="ProtNLM"/>
    </source>
</evidence>
<dbReference type="Pfam" id="PF04325">
    <property type="entry name" value="DUF465"/>
    <property type="match status" value="1"/>
</dbReference>
<evidence type="ECO:0000313" key="1">
    <source>
        <dbReference type="EMBL" id="HCB75132.1"/>
    </source>
</evidence>
<dbReference type="Proteomes" id="UP000262699">
    <property type="component" value="Unassembled WGS sequence"/>
</dbReference>
<proteinExistence type="predicted"/>
<dbReference type="InterPro" id="IPR038444">
    <property type="entry name" value="DUF465_sf"/>
</dbReference>
<comment type="caution">
    <text evidence="1">The sequence shown here is derived from an EMBL/GenBank/DDBJ whole genome shotgun (WGS) entry which is preliminary data.</text>
</comment>
<dbReference type="Gene3D" id="6.10.280.50">
    <property type="match status" value="1"/>
</dbReference>